<protein>
    <submittedName>
        <fullName evidence="5">26.5 kDa heat shock protein</fullName>
    </submittedName>
</protein>
<evidence type="ECO:0000259" key="4">
    <source>
        <dbReference type="PROSITE" id="PS01031"/>
    </source>
</evidence>
<feature type="domain" description="SHSP" evidence="4">
    <location>
        <begin position="104"/>
        <end position="214"/>
    </location>
</feature>
<proteinExistence type="inferred from homology"/>
<dbReference type="SUPFAM" id="SSF49764">
    <property type="entry name" value="HSP20-like chaperones"/>
    <property type="match status" value="1"/>
</dbReference>
<comment type="caution">
    <text evidence="5">The sequence shown here is derived from an EMBL/GenBank/DDBJ whole genome shotgun (WGS) entry which is preliminary data.</text>
</comment>
<dbReference type="Pfam" id="PF00011">
    <property type="entry name" value="HSP20"/>
    <property type="match status" value="1"/>
</dbReference>
<evidence type="ECO:0000256" key="2">
    <source>
        <dbReference type="PROSITE-ProRule" id="PRU00285"/>
    </source>
</evidence>
<dbReference type="PROSITE" id="PS01031">
    <property type="entry name" value="SHSP"/>
    <property type="match status" value="1"/>
</dbReference>
<organism evidence="5 6">
    <name type="scientific">Striga asiatica</name>
    <name type="common">Asiatic witchweed</name>
    <name type="synonym">Buchnera asiatica</name>
    <dbReference type="NCBI Taxonomy" id="4170"/>
    <lineage>
        <taxon>Eukaryota</taxon>
        <taxon>Viridiplantae</taxon>
        <taxon>Streptophyta</taxon>
        <taxon>Embryophyta</taxon>
        <taxon>Tracheophyta</taxon>
        <taxon>Spermatophyta</taxon>
        <taxon>Magnoliopsida</taxon>
        <taxon>eudicotyledons</taxon>
        <taxon>Gunneridae</taxon>
        <taxon>Pentapetalae</taxon>
        <taxon>asterids</taxon>
        <taxon>lamiids</taxon>
        <taxon>Lamiales</taxon>
        <taxon>Orobanchaceae</taxon>
        <taxon>Buchnereae</taxon>
        <taxon>Striga</taxon>
    </lineage>
</organism>
<dbReference type="EMBL" id="BKCP01005627">
    <property type="protein sequence ID" value="GER39335.1"/>
    <property type="molecule type" value="Genomic_DNA"/>
</dbReference>
<accession>A0A5A7Q2F4</accession>
<dbReference type="InterPro" id="IPR044587">
    <property type="entry name" value="HSP21-like"/>
</dbReference>
<evidence type="ECO:0000313" key="6">
    <source>
        <dbReference type="Proteomes" id="UP000325081"/>
    </source>
</evidence>
<dbReference type="Gene3D" id="2.60.40.790">
    <property type="match status" value="1"/>
</dbReference>
<dbReference type="PANTHER" id="PTHR46733">
    <property type="entry name" value="26.5 KDA HEAT SHOCK PROTEIN, MITOCHONDRIAL"/>
    <property type="match status" value="1"/>
</dbReference>
<dbReference type="InterPro" id="IPR002068">
    <property type="entry name" value="A-crystallin/Hsp20_dom"/>
</dbReference>
<gene>
    <name evidence="5" type="ORF">STAS_15945</name>
</gene>
<comment type="similarity">
    <text evidence="2 3">Belongs to the small heat shock protein (HSP20) family.</text>
</comment>
<dbReference type="AlphaFoldDB" id="A0A5A7Q2F4"/>
<keyword evidence="6" id="KW-1185">Reference proteome</keyword>
<dbReference type="PANTHER" id="PTHR46733:SF3">
    <property type="entry name" value="26.5 KDA HEAT SHOCK PROTEIN, MITOCHONDRIAL"/>
    <property type="match status" value="1"/>
</dbReference>
<dbReference type="InterPro" id="IPR008978">
    <property type="entry name" value="HSP20-like_chaperone"/>
</dbReference>
<evidence type="ECO:0000313" key="5">
    <source>
        <dbReference type="EMBL" id="GER39335.1"/>
    </source>
</evidence>
<sequence>MALARWVVKNLQQTASYPTRSIPALQQRSWGFPQLLRRLSSAPEEEKSSSAVDVAVADGGKKSKLLPRRRSRRGNLWRRNNRDFVPALWELFPRGLVEATENMARVMENLSPWQLKEHEESYSLKYKMPGLGKEDVKIMVEDGGVLHIRGEHKEEEEKDDEGWSSSYGYYDTSIVLPEDSKVEEIKAEMKDGVLCVVVPKRERVNKDVREVQVH</sequence>
<dbReference type="Proteomes" id="UP000325081">
    <property type="component" value="Unassembled WGS sequence"/>
</dbReference>
<name>A0A5A7Q2F4_STRAF</name>
<evidence type="ECO:0000256" key="1">
    <source>
        <dbReference type="ARBA" id="ARBA00023016"/>
    </source>
</evidence>
<dbReference type="GO" id="GO:0009408">
    <property type="term" value="P:response to heat"/>
    <property type="evidence" value="ECO:0007669"/>
    <property type="project" value="InterPro"/>
</dbReference>
<evidence type="ECO:0000256" key="3">
    <source>
        <dbReference type="RuleBase" id="RU003616"/>
    </source>
</evidence>
<keyword evidence="1 5" id="KW-0346">Stress response</keyword>
<dbReference type="OrthoDB" id="1431247at2759"/>
<reference evidence="6" key="1">
    <citation type="journal article" date="2019" name="Curr. Biol.">
        <title>Genome Sequence of Striga asiatica Provides Insight into the Evolution of Plant Parasitism.</title>
        <authorList>
            <person name="Yoshida S."/>
            <person name="Kim S."/>
            <person name="Wafula E.K."/>
            <person name="Tanskanen J."/>
            <person name="Kim Y.M."/>
            <person name="Honaas L."/>
            <person name="Yang Z."/>
            <person name="Spallek T."/>
            <person name="Conn C.E."/>
            <person name="Ichihashi Y."/>
            <person name="Cheong K."/>
            <person name="Cui S."/>
            <person name="Der J.P."/>
            <person name="Gundlach H."/>
            <person name="Jiao Y."/>
            <person name="Hori C."/>
            <person name="Ishida J.K."/>
            <person name="Kasahara H."/>
            <person name="Kiba T."/>
            <person name="Kim M.S."/>
            <person name="Koo N."/>
            <person name="Laohavisit A."/>
            <person name="Lee Y.H."/>
            <person name="Lumba S."/>
            <person name="McCourt P."/>
            <person name="Mortimer J.C."/>
            <person name="Mutuku J.M."/>
            <person name="Nomura T."/>
            <person name="Sasaki-Sekimoto Y."/>
            <person name="Seto Y."/>
            <person name="Wang Y."/>
            <person name="Wakatake T."/>
            <person name="Sakakibara H."/>
            <person name="Demura T."/>
            <person name="Yamaguchi S."/>
            <person name="Yoneyama K."/>
            <person name="Manabe R.I."/>
            <person name="Nelson D.C."/>
            <person name="Schulman A.H."/>
            <person name="Timko M.P."/>
            <person name="dePamphilis C.W."/>
            <person name="Choi D."/>
            <person name="Shirasu K."/>
        </authorList>
    </citation>
    <scope>NUCLEOTIDE SEQUENCE [LARGE SCALE GENOMIC DNA]</scope>
    <source>
        <strain evidence="6">cv. UVA1</strain>
    </source>
</reference>